<protein>
    <submittedName>
        <fullName evidence="1">Uncharacterized protein</fullName>
    </submittedName>
</protein>
<dbReference type="EMBL" id="CADEHS020000642">
    <property type="protein sequence ID" value="CAG9955989.1"/>
    <property type="molecule type" value="Genomic_DNA"/>
</dbReference>
<accession>A0ACA9USH6</accession>
<evidence type="ECO:0000313" key="1">
    <source>
        <dbReference type="EMBL" id="CAG9955989.1"/>
    </source>
</evidence>
<proteinExistence type="predicted"/>
<organism evidence="1 2">
    <name type="scientific">Clonostachys rosea f. rosea IK726</name>
    <dbReference type="NCBI Taxonomy" id="1349383"/>
    <lineage>
        <taxon>Eukaryota</taxon>
        <taxon>Fungi</taxon>
        <taxon>Dikarya</taxon>
        <taxon>Ascomycota</taxon>
        <taxon>Pezizomycotina</taxon>
        <taxon>Sordariomycetes</taxon>
        <taxon>Hypocreomycetidae</taxon>
        <taxon>Hypocreales</taxon>
        <taxon>Bionectriaceae</taxon>
        <taxon>Clonostachys</taxon>
    </lineage>
</organism>
<sequence>MPLHEIPPGPERWYAEQGQAKLVQLYPVPEKPQNLRYSTWDTTSQSPDGCKAKIDVIVIHGLGTTPASYIWKPSSEAEPRGAHWLQDPEMLPAAIPNSRIFTYEWNSGFDQNAAMKSMAEHAEELLKQLYELRTAHDSTGPDGEPRPIIFIAACFGGLLLLKALSQAMAEESQSLSPYSFIPLQTAGAIFMGTPFLGSHAKLYETCNLRMRIGQHLGKDTSQYLVDLLKRDNNELKGIVQDFQKLNSQPKFEIPVCCVYEAQDADYSTSMGKVRKNLQREMRERRGWRFGQNDRVLDKLWMELQDTMKSDLSMMVVNCQSATLPGCEKLALDVKHGNLIRFPGADNPSFRKIAALVKKMAGQASEVLRQK</sequence>
<comment type="caution">
    <text evidence="1">The sequence shown here is derived from an EMBL/GenBank/DDBJ whole genome shotgun (WGS) entry which is preliminary data.</text>
</comment>
<reference evidence="1" key="2">
    <citation type="submission" date="2021-10" db="EMBL/GenBank/DDBJ databases">
        <authorList>
            <person name="Piombo E."/>
        </authorList>
    </citation>
    <scope>NUCLEOTIDE SEQUENCE</scope>
</reference>
<reference evidence="1" key="1">
    <citation type="submission" date="2020-04" db="EMBL/GenBank/DDBJ databases">
        <authorList>
            <person name="Broberg M."/>
        </authorList>
    </citation>
    <scope>NUCLEOTIDE SEQUENCE</scope>
</reference>
<keyword evidence="2" id="KW-1185">Reference proteome</keyword>
<evidence type="ECO:0000313" key="2">
    <source>
        <dbReference type="Proteomes" id="UP000836387"/>
    </source>
</evidence>
<name>A0ACA9USH6_BIOOC</name>
<dbReference type="Proteomes" id="UP000836387">
    <property type="component" value="Unassembled WGS sequence"/>
</dbReference>
<gene>
    <name evidence="1" type="ORF">CRV2_00017662</name>
</gene>